<dbReference type="Pfam" id="PF12824">
    <property type="entry name" value="MRP-L20"/>
    <property type="match status" value="1"/>
</dbReference>
<dbReference type="GO" id="GO:0003735">
    <property type="term" value="F:structural constituent of ribosome"/>
    <property type="evidence" value="ECO:0007669"/>
    <property type="project" value="TreeGrafter"/>
</dbReference>
<dbReference type="Proteomes" id="UP000054988">
    <property type="component" value="Unassembled WGS sequence"/>
</dbReference>
<accession>A0A0W0EVN7</accession>
<organism evidence="2 3">
    <name type="scientific">Moniliophthora roreri</name>
    <name type="common">Frosty pod rot fungus</name>
    <name type="synonym">Monilia roreri</name>
    <dbReference type="NCBI Taxonomy" id="221103"/>
    <lineage>
        <taxon>Eukaryota</taxon>
        <taxon>Fungi</taxon>
        <taxon>Dikarya</taxon>
        <taxon>Basidiomycota</taxon>
        <taxon>Agaricomycotina</taxon>
        <taxon>Agaricomycetes</taxon>
        <taxon>Agaricomycetidae</taxon>
        <taxon>Agaricales</taxon>
        <taxon>Marasmiineae</taxon>
        <taxon>Marasmiaceae</taxon>
        <taxon>Moniliophthora</taxon>
    </lineage>
</organism>
<dbReference type="PANTHER" id="PTHR28266">
    <property type="entry name" value="54S RIBOSOMAL PROTEIN L20, MITOCHONDRIAL"/>
    <property type="match status" value="1"/>
</dbReference>
<proteinExistence type="predicted"/>
<gene>
    <name evidence="2" type="ORF">WG66_19491</name>
</gene>
<reference evidence="2 3" key="1">
    <citation type="submission" date="2015-12" db="EMBL/GenBank/DDBJ databases">
        <title>Draft genome sequence of Moniliophthora roreri, the causal agent of frosty pod rot of cacao.</title>
        <authorList>
            <person name="Aime M.C."/>
            <person name="Diaz-Valderrama J.R."/>
            <person name="Kijpornyongpan T."/>
            <person name="Phillips-Mora W."/>
        </authorList>
    </citation>
    <scope>NUCLEOTIDE SEQUENCE [LARGE SCALE GENOMIC DNA]</scope>
    <source>
        <strain evidence="2 3">MCA 2952</strain>
    </source>
</reference>
<comment type="caution">
    <text evidence="2">The sequence shown here is derived from an EMBL/GenBank/DDBJ whole genome shotgun (WGS) entry which is preliminary data.</text>
</comment>
<evidence type="ECO:0008006" key="4">
    <source>
        <dbReference type="Google" id="ProtNLM"/>
    </source>
</evidence>
<dbReference type="InterPro" id="IPR024388">
    <property type="entry name" value="Ribosomal_mL58"/>
</dbReference>
<protein>
    <recommendedName>
        <fullName evidence="4">60s ribosomal protein l20</fullName>
    </recommendedName>
</protein>
<feature type="region of interest" description="Disordered" evidence="1">
    <location>
        <begin position="19"/>
        <end position="96"/>
    </location>
</feature>
<dbReference type="PANTHER" id="PTHR28266:SF1">
    <property type="entry name" value="LARGE RIBOSOMAL SUBUNIT PROTEIN ML58"/>
    <property type="match status" value="1"/>
</dbReference>
<dbReference type="GO" id="GO:0005762">
    <property type="term" value="C:mitochondrial large ribosomal subunit"/>
    <property type="evidence" value="ECO:0007669"/>
    <property type="project" value="TreeGrafter"/>
</dbReference>
<feature type="compositionally biased region" description="Pro residues" evidence="1">
    <location>
        <begin position="87"/>
        <end position="96"/>
    </location>
</feature>
<name>A0A0W0EVN7_MONRR</name>
<dbReference type="eggNOG" id="ENOG502S0A4">
    <property type="taxonomic scope" value="Eukaryota"/>
</dbReference>
<evidence type="ECO:0000313" key="2">
    <source>
        <dbReference type="EMBL" id="KTB27986.1"/>
    </source>
</evidence>
<feature type="compositionally biased region" description="Polar residues" evidence="1">
    <location>
        <begin position="71"/>
        <end position="80"/>
    </location>
</feature>
<evidence type="ECO:0000256" key="1">
    <source>
        <dbReference type="SAM" id="MobiDB-lite"/>
    </source>
</evidence>
<sequence length="193" mass="21862">MSTLITRRLQSLSVPFARYYPGKYPRPKPGTSERPPYRAPDPLINHPTATVTSLPEDDLTFIHRPPPTAPSPLSFTTNPVSPLLQPQKPPTEAPLPPLLRPSATKEALSRVPDKVVAKIRQLRLSNPEKYTRGRLAKQFGVTQHFVALVAATKKSQRKQLVAVRDAIHAANREKWSDKKKLVEDIRQKRRTFW</sequence>
<dbReference type="EMBL" id="LATX01002510">
    <property type="protein sequence ID" value="KTB27986.1"/>
    <property type="molecule type" value="Genomic_DNA"/>
</dbReference>
<dbReference type="AlphaFoldDB" id="A0A0W0EVN7"/>
<evidence type="ECO:0000313" key="3">
    <source>
        <dbReference type="Proteomes" id="UP000054988"/>
    </source>
</evidence>